<proteinExistence type="predicted"/>
<reference evidence="1 2" key="1">
    <citation type="submission" date="2020-11" db="EMBL/GenBank/DDBJ databases">
        <title>Enhanced detection system for hospital associated transmission using whole genome sequencing surveillance.</title>
        <authorList>
            <person name="Harrison L.H."/>
            <person name="Van Tyne D."/>
            <person name="Marsh J.W."/>
            <person name="Griffith M.P."/>
            <person name="Snyder D.J."/>
            <person name="Cooper V.S."/>
            <person name="Mustapha M."/>
        </authorList>
    </citation>
    <scope>NUCLEOTIDE SEQUENCE [LARGE SCALE GENOMIC DNA]</scope>
    <source>
        <strain evidence="1 2">PSA00705</strain>
    </source>
</reference>
<dbReference type="RefSeq" id="WP_023124036.1">
    <property type="nucleotide sequence ID" value="NZ_DAISSI010000001.1"/>
</dbReference>
<dbReference type="Proteomes" id="UP000608450">
    <property type="component" value="Unassembled WGS sequence"/>
</dbReference>
<sequence length="414" mass="45486">MGERLLTAPIAGVGAEAKYFLIAFIYRFGATRWVEMPVSELASSLKVTAGAVSRARKALIEHQCLECHKAPTGGRPTLGLKVGRGLASKLGDLSTSASHHGPVLRHLFSGAIYRDYEANRTPISSNELLRPQLRLLLATLFAHANELGLVDNLGLAQLRQLLGEDDEEKVDRWLKELLQLGFIRRKIAGLSDSLYADTKVTSSYILNLNHPGLASAGCSSPVVAFYGEAMRSEESRHGFAERFARVQGEFQGLGRTYEMLVWKIYQGVSLLLSNHWSVLGESVRLPQIDGLEKIMTESLHASGKDDSSLEVMVAEMCWWAFHLASRVKNRIAGDSAFASLVGRRVLAFPAKNRDTDDSMTLVFAQEPKGEGPECIVSLSGTKGHVEIWTKEFGLSREQLSKHGLVSFEMESTTG</sequence>
<keyword evidence="2" id="KW-1185">Reference proteome</keyword>
<evidence type="ECO:0000313" key="2">
    <source>
        <dbReference type="Proteomes" id="UP000608450"/>
    </source>
</evidence>
<dbReference type="EMBL" id="JADTFC010000027">
    <property type="protein sequence ID" value="MBG6288313.1"/>
    <property type="molecule type" value="Genomic_DNA"/>
</dbReference>
<organism evidence="1 2">
    <name type="scientific">Pseudomonas nitroreducens</name>
    <dbReference type="NCBI Taxonomy" id="46680"/>
    <lineage>
        <taxon>Bacteria</taxon>
        <taxon>Pseudomonadati</taxon>
        <taxon>Pseudomonadota</taxon>
        <taxon>Gammaproteobacteria</taxon>
        <taxon>Pseudomonadales</taxon>
        <taxon>Pseudomonadaceae</taxon>
        <taxon>Pseudomonas</taxon>
    </lineage>
</organism>
<gene>
    <name evidence="1" type="ORF">I5I61_12720</name>
</gene>
<protein>
    <submittedName>
        <fullName evidence="1">Uncharacterized protein</fullName>
    </submittedName>
</protein>
<comment type="caution">
    <text evidence="1">The sequence shown here is derived from an EMBL/GenBank/DDBJ whole genome shotgun (WGS) entry which is preliminary data.</text>
</comment>
<name>A0ABS0KJR2_PSENT</name>
<accession>A0ABS0KJR2</accession>
<evidence type="ECO:0000313" key="1">
    <source>
        <dbReference type="EMBL" id="MBG6288313.1"/>
    </source>
</evidence>